<organism evidence="2 3">
    <name type="scientific">Delphinapterus leucas</name>
    <name type="common">Beluga whale</name>
    <dbReference type="NCBI Taxonomy" id="9749"/>
    <lineage>
        <taxon>Eukaryota</taxon>
        <taxon>Metazoa</taxon>
        <taxon>Chordata</taxon>
        <taxon>Craniata</taxon>
        <taxon>Vertebrata</taxon>
        <taxon>Euteleostomi</taxon>
        <taxon>Mammalia</taxon>
        <taxon>Eutheria</taxon>
        <taxon>Laurasiatheria</taxon>
        <taxon>Artiodactyla</taxon>
        <taxon>Whippomorpha</taxon>
        <taxon>Cetacea</taxon>
        <taxon>Odontoceti</taxon>
        <taxon>Monodontidae</taxon>
        <taxon>Delphinapterus</taxon>
    </lineage>
</organism>
<dbReference type="Gene3D" id="3.10.110.10">
    <property type="entry name" value="Ubiquitin Conjugating Enzyme"/>
    <property type="match status" value="1"/>
</dbReference>
<evidence type="ECO:0000313" key="3">
    <source>
        <dbReference type="RefSeq" id="XP_030617350.1"/>
    </source>
</evidence>
<dbReference type="RefSeq" id="XP_030617350.1">
    <property type="nucleotide sequence ID" value="XM_030761490.1"/>
</dbReference>
<dbReference type="GeneID" id="111184542"/>
<protein>
    <submittedName>
        <fullName evidence="3">Ubiquitin-conjugating enzyme E2 T-like isoform X2</fullName>
    </submittedName>
</protein>
<keyword evidence="2" id="KW-1185">Reference proteome</keyword>
<name>A0A7F8K9T0_DELLE</name>
<dbReference type="PANTHER" id="PTHR24068">
    <property type="entry name" value="UBIQUITIN-CONJUGATING ENZYME E2"/>
    <property type="match status" value="1"/>
</dbReference>
<reference evidence="3" key="1">
    <citation type="submission" date="2025-08" db="UniProtKB">
        <authorList>
            <consortium name="RefSeq"/>
        </authorList>
    </citation>
    <scope>IDENTIFICATION</scope>
    <source>
        <tissue evidence="3">Blood</tissue>
    </source>
</reference>
<dbReference type="Pfam" id="PF00179">
    <property type="entry name" value="UQ_con"/>
    <property type="match status" value="1"/>
</dbReference>
<accession>A0A7F8K9T0</accession>
<gene>
    <name evidence="3" type="primary">LOC111184542</name>
</gene>
<dbReference type="PROSITE" id="PS50127">
    <property type="entry name" value="UBC_2"/>
    <property type="match status" value="1"/>
</dbReference>
<proteinExistence type="predicted"/>
<evidence type="ECO:0000259" key="1">
    <source>
        <dbReference type="PROSITE" id="PS50127"/>
    </source>
</evidence>
<dbReference type="SUPFAM" id="SSF54495">
    <property type="entry name" value="UBC-like"/>
    <property type="match status" value="1"/>
</dbReference>
<sequence length="98" mass="11311">MLPEITISLHWGTRKPSYPEAHWLLEGASDQLQLGMLNDSPYQGGVFFLIIHFPTDYPFKPPKVQPTSERVDTEICYAEEKIWKLLTGISWRCMTLSN</sequence>
<feature type="domain" description="UBC core" evidence="1">
    <location>
        <begin position="1"/>
        <end position="98"/>
    </location>
</feature>
<dbReference type="InterPro" id="IPR016135">
    <property type="entry name" value="UBQ-conjugating_enzyme/RWD"/>
</dbReference>
<evidence type="ECO:0000313" key="2">
    <source>
        <dbReference type="Proteomes" id="UP000248483"/>
    </source>
</evidence>
<dbReference type="Proteomes" id="UP000248483">
    <property type="component" value="Unplaced"/>
</dbReference>
<dbReference type="AlphaFoldDB" id="A0A7F8K9T0"/>
<dbReference type="InterPro" id="IPR000608">
    <property type="entry name" value="UBC"/>
</dbReference>